<sequence length="118" mass="11997">MTDRTQDKTHEAVGGAKSVLKGIKGAGDALRGTVNESVDTAFGDGEGQVKNRAVEEKGEADIQRADQQFGQTTTTGNTTVAGGTTTGAGAHSGAVGNMSSGPAQKHFDTDPGTSTQRF</sequence>
<dbReference type="EMBL" id="JAPDRK010000009">
    <property type="protein sequence ID" value="KAJ9609135.1"/>
    <property type="molecule type" value="Genomic_DNA"/>
</dbReference>
<gene>
    <name evidence="2" type="ORF">H2200_006906</name>
</gene>
<accession>A0AA39CI45</accession>
<evidence type="ECO:0000313" key="3">
    <source>
        <dbReference type="Proteomes" id="UP001172673"/>
    </source>
</evidence>
<organism evidence="2 3">
    <name type="scientific">Cladophialophora chaetospira</name>
    <dbReference type="NCBI Taxonomy" id="386627"/>
    <lineage>
        <taxon>Eukaryota</taxon>
        <taxon>Fungi</taxon>
        <taxon>Dikarya</taxon>
        <taxon>Ascomycota</taxon>
        <taxon>Pezizomycotina</taxon>
        <taxon>Eurotiomycetes</taxon>
        <taxon>Chaetothyriomycetidae</taxon>
        <taxon>Chaetothyriales</taxon>
        <taxon>Herpotrichiellaceae</taxon>
        <taxon>Cladophialophora</taxon>
    </lineage>
</organism>
<evidence type="ECO:0000313" key="2">
    <source>
        <dbReference type="EMBL" id="KAJ9609135.1"/>
    </source>
</evidence>
<comment type="caution">
    <text evidence="2">The sequence shown here is derived from an EMBL/GenBank/DDBJ whole genome shotgun (WGS) entry which is preliminary data.</text>
</comment>
<name>A0AA39CI45_9EURO</name>
<dbReference type="AlphaFoldDB" id="A0AA39CI45"/>
<feature type="region of interest" description="Disordered" evidence="1">
    <location>
        <begin position="57"/>
        <end position="118"/>
    </location>
</feature>
<proteinExistence type="predicted"/>
<keyword evidence="3" id="KW-1185">Reference proteome</keyword>
<dbReference type="Proteomes" id="UP001172673">
    <property type="component" value="Unassembled WGS sequence"/>
</dbReference>
<protein>
    <submittedName>
        <fullName evidence="2">Uncharacterized protein</fullName>
    </submittedName>
</protein>
<reference evidence="2" key="1">
    <citation type="submission" date="2022-10" db="EMBL/GenBank/DDBJ databases">
        <title>Culturing micro-colonial fungi from biological soil crusts in the Mojave desert and describing Neophaeococcomyces mojavensis, and introducing the new genera and species Taxawa tesnikishii.</title>
        <authorList>
            <person name="Kurbessoian T."/>
            <person name="Stajich J.E."/>
        </authorList>
    </citation>
    <scope>NUCLEOTIDE SEQUENCE</scope>
    <source>
        <strain evidence="2">TK_41</strain>
    </source>
</reference>
<evidence type="ECO:0000256" key="1">
    <source>
        <dbReference type="SAM" id="MobiDB-lite"/>
    </source>
</evidence>
<feature type="compositionally biased region" description="Low complexity" evidence="1">
    <location>
        <begin position="70"/>
        <end position="96"/>
    </location>
</feature>